<dbReference type="InterPro" id="IPR002931">
    <property type="entry name" value="Transglutaminase-like"/>
</dbReference>
<evidence type="ECO:0000259" key="1">
    <source>
        <dbReference type="SMART" id="SM00460"/>
    </source>
</evidence>
<evidence type="ECO:0000313" key="2">
    <source>
        <dbReference type="EMBL" id="RFT15738.1"/>
    </source>
</evidence>
<dbReference type="Gene3D" id="3.10.620.30">
    <property type="match status" value="1"/>
</dbReference>
<accession>A0A3E2BLY8</accession>
<sequence>MKPKTIKQKKGPGGNLGLARLGIILWLVILAWSPGLFARSVQGEANKEETRWYSIRLGEETVGYVKETGSRLQQAGRWYWKSVTESKIVLRRLGQKVEMRVSYEHLETDEGLLKKITAEQLLAGSRVRTEIEVEEDRAKIKNLTGNQVFSREIPSSGRLLGPVGIGKLTNDKLKRPGDKVEYRTILAELAQVISGERTLVGEEVVDCGRNKMTARKVIDRISQIETTRQVWLDMEGNEVKAVEPSPFGDIVTCLSSEQEVMEAMAASRGQEQFFQSSLIRSNVRLPQARGLDRLVVRLKHSQPELGWPDLANEYQKILENSGEVKVVELKRVPLRSSPDGQLSAEEKKPYLEANTYIDINDPEIKRIASEVAGREKNVFQKALKLRDWVSRNLAFDAGFVFAPASEVMKAKKATCAGYAALLAALLRAAGIPSRYLMGIVYANGIWGGHAWVEAWLEGRWVPLDAALPSPGAADPARIAIARSSLAEGPGGSLVAAQKFFGSVSVEVLEFSLKGRTVKINQNQPLYEVKDNRYWNPGLQLGLRAPDGFTFAELDGVWPDRTLLALKGPDGQVVRLFQEGWFPSENLEKYLLERLKKEVNGGRQIQLRVWGKKRPALVSAEKSALAILNGTDLFLLVASGKNSEKLLAGVAAALENRLIAD</sequence>
<protein>
    <submittedName>
        <fullName evidence="2">Transglutaminase domain protein</fullName>
    </submittedName>
</protein>
<dbReference type="PANTHER" id="PTHR33490">
    <property type="entry name" value="BLR5614 PROTEIN-RELATED"/>
    <property type="match status" value="1"/>
</dbReference>
<organism evidence="2 3">
    <name type="scientific">Candidatus Saccharicenans subterraneus</name>
    <dbReference type="NCBI Taxonomy" id="2508984"/>
    <lineage>
        <taxon>Bacteria</taxon>
        <taxon>Candidatus Aminicenantota</taxon>
        <taxon>Candidatus Aminicenantia</taxon>
        <taxon>Candidatus Aminicenantales</taxon>
        <taxon>Candidatus Saccharicenantaceae</taxon>
        <taxon>Candidatus Saccharicenans</taxon>
    </lineage>
</organism>
<dbReference type="AlphaFoldDB" id="A0A3E2BLY8"/>
<feature type="domain" description="Transglutaminase-like" evidence="1">
    <location>
        <begin position="407"/>
        <end position="467"/>
    </location>
</feature>
<dbReference type="SMART" id="SM00460">
    <property type="entry name" value="TGc"/>
    <property type="match status" value="1"/>
</dbReference>
<evidence type="ECO:0000313" key="3">
    <source>
        <dbReference type="Proteomes" id="UP000257323"/>
    </source>
</evidence>
<proteinExistence type="predicted"/>
<dbReference type="InterPro" id="IPR038765">
    <property type="entry name" value="Papain-like_cys_pep_sf"/>
</dbReference>
<name>A0A3E2BLY8_9BACT</name>
<reference evidence="2 3" key="1">
    <citation type="submission" date="2018-08" db="EMBL/GenBank/DDBJ databases">
        <title>Genome analysis of the thermophilic bacterium of the candidate phylum Aminicenantes from deep subsurface aquifer revealed its physiology and ecological role.</title>
        <authorList>
            <person name="Kadnikov V.V."/>
            <person name="Mardanov A.V."/>
            <person name="Beletsky A.V."/>
            <person name="Karnachuk O.V."/>
            <person name="Ravin N.V."/>
        </authorList>
    </citation>
    <scope>NUCLEOTIDE SEQUENCE [LARGE SCALE GENOMIC DNA]</scope>
    <source>
        <strain evidence="2">BY38</strain>
    </source>
</reference>
<dbReference type="Pfam" id="PF01841">
    <property type="entry name" value="Transglut_core"/>
    <property type="match status" value="1"/>
</dbReference>
<dbReference type="SUPFAM" id="SSF54001">
    <property type="entry name" value="Cysteine proteinases"/>
    <property type="match status" value="1"/>
</dbReference>
<comment type="caution">
    <text evidence="2">The sequence shown here is derived from an EMBL/GenBank/DDBJ whole genome shotgun (WGS) entry which is preliminary data.</text>
</comment>
<gene>
    <name evidence="2" type="ORF">OP8BY_0113</name>
</gene>
<dbReference type="Proteomes" id="UP000257323">
    <property type="component" value="Unassembled WGS sequence"/>
</dbReference>
<dbReference type="PANTHER" id="PTHR33490:SF6">
    <property type="entry name" value="SLL1049 PROTEIN"/>
    <property type="match status" value="1"/>
</dbReference>
<dbReference type="EMBL" id="QUAH01000007">
    <property type="protein sequence ID" value="RFT15738.1"/>
    <property type="molecule type" value="Genomic_DNA"/>
</dbReference>